<dbReference type="FunFam" id="3.30.70.330:FF:001074">
    <property type="entry name" value="Splicing factor, arginine/serine-rich 7"/>
    <property type="match status" value="1"/>
</dbReference>
<dbReference type="Pfam" id="PF00076">
    <property type="entry name" value="RRM_1"/>
    <property type="match status" value="1"/>
</dbReference>
<keyword evidence="6" id="KW-1185">Reference proteome</keyword>
<dbReference type="CDD" id="cd12373">
    <property type="entry name" value="RRM_SRSF3_like"/>
    <property type="match status" value="1"/>
</dbReference>
<evidence type="ECO:0000259" key="4">
    <source>
        <dbReference type="PROSITE" id="PS50102"/>
    </source>
</evidence>
<reference evidence="5" key="1">
    <citation type="submission" date="2023-01" db="EMBL/GenBank/DDBJ databases">
        <title>Genome assembly of the deep-sea coral Lophelia pertusa.</title>
        <authorList>
            <person name="Herrera S."/>
            <person name="Cordes E."/>
        </authorList>
    </citation>
    <scope>NUCLEOTIDE SEQUENCE</scope>
    <source>
        <strain evidence="5">USNM1676648</strain>
        <tissue evidence="5">Polyp</tissue>
    </source>
</reference>
<evidence type="ECO:0000256" key="3">
    <source>
        <dbReference type="SAM" id="Phobius"/>
    </source>
</evidence>
<keyword evidence="3" id="KW-0472">Membrane</keyword>
<sequence>MVRARLGIAQVFACTLCGRICLWLALIAFESFLYFRFTACFKMSRSARTYKVYVGNLGDNGRKDELEKEFGEFGPLHDVWVARNPPGFAFVEFEDLRDAEDAVKNLDGKHICGARIRVEMSRHRGGGGRGRGGGGGGGGGGGYRGDRDRGDRFGGGGGGRRFDDRGGGYDDRSRSPNYRSPPRRRGRSPEQDRWQSRGGGGGRSRSRSPRRF</sequence>
<organism evidence="5 6">
    <name type="scientific">Desmophyllum pertusum</name>
    <dbReference type="NCBI Taxonomy" id="174260"/>
    <lineage>
        <taxon>Eukaryota</taxon>
        <taxon>Metazoa</taxon>
        <taxon>Cnidaria</taxon>
        <taxon>Anthozoa</taxon>
        <taxon>Hexacorallia</taxon>
        <taxon>Scleractinia</taxon>
        <taxon>Caryophylliina</taxon>
        <taxon>Caryophylliidae</taxon>
        <taxon>Desmophyllum</taxon>
    </lineage>
</organism>
<dbReference type="InterPro" id="IPR000504">
    <property type="entry name" value="RRM_dom"/>
</dbReference>
<protein>
    <submittedName>
        <fullName evidence="5">Sequence-specific mRNA binding</fullName>
    </submittedName>
</protein>
<evidence type="ECO:0000313" key="6">
    <source>
        <dbReference type="Proteomes" id="UP001163046"/>
    </source>
</evidence>
<comment type="caution">
    <text evidence="5">The sequence shown here is derived from an EMBL/GenBank/DDBJ whole genome shotgun (WGS) entry which is preliminary data.</text>
</comment>
<dbReference type="PANTHER" id="PTHR23147">
    <property type="entry name" value="SERINE/ARGININE RICH SPLICING FACTOR"/>
    <property type="match status" value="1"/>
</dbReference>
<dbReference type="EMBL" id="MU825453">
    <property type="protein sequence ID" value="KAJ7388730.1"/>
    <property type="molecule type" value="Genomic_DNA"/>
</dbReference>
<gene>
    <name evidence="5" type="primary">SRSF3</name>
    <name evidence="5" type="ORF">OS493_036008</name>
</gene>
<evidence type="ECO:0000313" key="5">
    <source>
        <dbReference type="EMBL" id="KAJ7388730.1"/>
    </source>
</evidence>
<keyword evidence="3" id="KW-0812">Transmembrane</keyword>
<dbReference type="Proteomes" id="UP001163046">
    <property type="component" value="Unassembled WGS sequence"/>
</dbReference>
<feature type="region of interest" description="Disordered" evidence="2">
    <location>
        <begin position="122"/>
        <end position="212"/>
    </location>
</feature>
<dbReference type="PROSITE" id="PS50102">
    <property type="entry name" value="RRM"/>
    <property type="match status" value="1"/>
</dbReference>
<keyword evidence="1" id="KW-0694">RNA-binding</keyword>
<dbReference type="GO" id="GO:0003723">
    <property type="term" value="F:RNA binding"/>
    <property type="evidence" value="ECO:0007669"/>
    <property type="project" value="UniProtKB-UniRule"/>
</dbReference>
<name>A0A9W9ZWD5_9CNID</name>
<dbReference type="InterPro" id="IPR035979">
    <property type="entry name" value="RBD_domain_sf"/>
</dbReference>
<feature type="compositionally biased region" description="Basic and acidic residues" evidence="2">
    <location>
        <begin position="160"/>
        <end position="174"/>
    </location>
</feature>
<dbReference type="SMART" id="SM00360">
    <property type="entry name" value="RRM"/>
    <property type="match status" value="1"/>
</dbReference>
<evidence type="ECO:0000256" key="1">
    <source>
        <dbReference type="PROSITE-ProRule" id="PRU00176"/>
    </source>
</evidence>
<proteinExistence type="predicted"/>
<feature type="compositionally biased region" description="Gly residues" evidence="2">
    <location>
        <begin position="127"/>
        <end position="143"/>
    </location>
</feature>
<feature type="transmembrane region" description="Helical" evidence="3">
    <location>
        <begin position="6"/>
        <end position="35"/>
    </location>
</feature>
<dbReference type="SUPFAM" id="SSF54928">
    <property type="entry name" value="RNA-binding domain, RBD"/>
    <property type="match status" value="1"/>
</dbReference>
<feature type="domain" description="RRM" evidence="4">
    <location>
        <begin position="50"/>
        <end position="123"/>
    </location>
</feature>
<dbReference type="AlphaFoldDB" id="A0A9W9ZWD5"/>
<dbReference type="InterPro" id="IPR012677">
    <property type="entry name" value="Nucleotide-bd_a/b_plait_sf"/>
</dbReference>
<evidence type="ECO:0000256" key="2">
    <source>
        <dbReference type="SAM" id="MobiDB-lite"/>
    </source>
</evidence>
<dbReference type="InterPro" id="IPR050907">
    <property type="entry name" value="SRSF"/>
</dbReference>
<dbReference type="Gene3D" id="3.30.70.330">
    <property type="match status" value="1"/>
</dbReference>
<keyword evidence="3" id="KW-1133">Transmembrane helix</keyword>
<dbReference type="OrthoDB" id="5970at2759"/>
<accession>A0A9W9ZWD5</accession>